<sequence length="50" mass="5791">MMRIPEIEAAHYRILTPSRWTGLLLKEISSRKIRSIRGGDTSFTERGKKC</sequence>
<gene>
    <name evidence="1" type="ORF">DOFOFD_03675</name>
</gene>
<dbReference type="EMBL" id="JAWJZY010000001">
    <property type="protein sequence ID" value="MEE8658112.1"/>
    <property type="molecule type" value="Genomic_DNA"/>
</dbReference>
<dbReference type="Proteomes" id="UP001312908">
    <property type="component" value="Unassembled WGS sequence"/>
</dbReference>
<name>A0ABU7TZY4_9PROT</name>
<protein>
    <submittedName>
        <fullName evidence="1">Uncharacterized protein</fullName>
    </submittedName>
</protein>
<evidence type="ECO:0000313" key="2">
    <source>
        <dbReference type="Proteomes" id="UP001312908"/>
    </source>
</evidence>
<reference evidence="1 2" key="1">
    <citation type="submission" date="2023-10" db="EMBL/GenBank/DDBJ databases">
        <title>Sorlinia euscelidii gen. nov., sp. nov., an acetic acid bacteria isolated from the gut of Euscelidius variegatus emitter.</title>
        <authorList>
            <person name="Michoud G."/>
            <person name="Marasco R."/>
            <person name="Seferji K."/>
            <person name="Gonella E."/>
            <person name="Garuglieri E."/>
            <person name="Alma A."/>
            <person name="Mapelli F."/>
            <person name="Borin S."/>
            <person name="Daffonchio D."/>
            <person name="Crotti E."/>
        </authorList>
    </citation>
    <scope>NUCLEOTIDE SEQUENCE [LARGE SCALE GENOMIC DNA]</scope>
    <source>
        <strain evidence="1 2">EV16P</strain>
    </source>
</reference>
<organism evidence="1 2">
    <name type="scientific">Sorlinia euscelidii</name>
    <dbReference type="NCBI Taxonomy" id="3081148"/>
    <lineage>
        <taxon>Bacteria</taxon>
        <taxon>Pseudomonadati</taxon>
        <taxon>Pseudomonadota</taxon>
        <taxon>Alphaproteobacteria</taxon>
        <taxon>Acetobacterales</taxon>
        <taxon>Acetobacteraceae</taxon>
        <taxon>Sorlinia</taxon>
    </lineage>
</organism>
<proteinExistence type="predicted"/>
<comment type="caution">
    <text evidence="1">The sequence shown here is derived from an EMBL/GenBank/DDBJ whole genome shotgun (WGS) entry which is preliminary data.</text>
</comment>
<accession>A0ABU7TZY4</accession>
<evidence type="ECO:0000313" key="1">
    <source>
        <dbReference type="EMBL" id="MEE8658112.1"/>
    </source>
</evidence>
<keyword evidence="2" id="KW-1185">Reference proteome</keyword>